<dbReference type="Gene3D" id="3.30.200.20">
    <property type="entry name" value="Phosphorylase Kinase, domain 1"/>
    <property type="match status" value="1"/>
</dbReference>
<dbReference type="SMART" id="SM00109">
    <property type="entry name" value="C1"/>
    <property type="match status" value="1"/>
</dbReference>
<dbReference type="GeneID" id="95984708"/>
<evidence type="ECO:0000256" key="6">
    <source>
        <dbReference type="ARBA" id="ARBA00022777"/>
    </source>
</evidence>
<keyword evidence="4" id="KW-0479">Metal-binding</keyword>
<evidence type="ECO:0000256" key="4">
    <source>
        <dbReference type="ARBA" id="ARBA00022723"/>
    </source>
</evidence>
<dbReference type="Gene3D" id="3.30.60.20">
    <property type="match status" value="1"/>
</dbReference>
<keyword evidence="2" id="KW-0723">Serine/threonine-protein kinase</keyword>
<comment type="caution">
    <text evidence="12">The sequence shown here is derived from an EMBL/GenBank/DDBJ whole genome shotgun (WGS) entry which is preliminary data.</text>
</comment>
<evidence type="ECO:0000259" key="10">
    <source>
        <dbReference type="PROSITE" id="PS50011"/>
    </source>
</evidence>
<dbReference type="PROSITE" id="PS00108">
    <property type="entry name" value="PROTEIN_KINASE_ST"/>
    <property type="match status" value="1"/>
</dbReference>
<name>A0ABR3Q4L3_9TREE</name>
<dbReference type="PANTHER" id="PTHR46485">
    <property type="entry name" value="LIM DOMAIN KINASE 1"/>
    <property type="match status" value="1"/>
</dbReference>
<evidence type="ECO:0000313" key="12">
    <source>
        <dbReference type="EMBL" id="KAL1409669.1"/>
    </source>
</evidence>
<evidence type="ECO:0000256" key="3">
    <source>
        <dbReference type="ARBA" id="ARBA00022679"/>
    </source>
</evidence>
<dbReference type="InterPro" id="IPR011009">
    <property type="entry name" value="Kinase-like_dom_sf"/>
</dbReference>
<evidence type="ECO:0000256" key="1">
    <source>
        <dbReference type="ARBA" id="ARBA00005843"/>
    </source>
</evidence>
<feature type="domain" description="Protein kinase" evidence="10">
    <location>
        <begin position="11"/>
        <end position="268"/>
    </location>
</feature>
<dbReference type="InterPro" id="IPR000719">
    <property type="entry name" value="Prot_kinase_dom"/>
</dbReference>
<dbReference type="PRINTS" id="PR00109">
    <property type="entry name" value="TYRKINASE"/>
</dbReference>
<dbReference type="Gene3D" id="1.10.510.10">
    <property type="entry name" value="Transferase(Phosphotransferase) domain 1"/>
    <property type="match status" value="1"/>
</dbReference>
<accession>A0ABR3Q4L3</accession>
<dbReference type="Proteomes" id="UP001565368">
    <property type="component" value="Unassembled WGS sequence"/>
</dbReference>
<dbReference type="SMART" id="SM00220">
    <property type="entry name" value="S_TKc"/>
    <property type="match status" value="1"/>
</dbReference>
<dbReference type="EMBL" id="JBBXJM010000003">
    <property type="protein sequence ID" value="KAL1409669.1"/>
    <property type="molecule type" value="Genomic_DNA"/>
</dbReference>
<gene>
    <name evidence="12" type="ORF">Q8F55_003665</name>
</gene>
<dbReference type="InterPro" id="IPR002219">
    <property type="entry name" value="PKC_DAG/PE"/>
</dbReference>
<evidence type="ECO:0000256" key="9">
    <source>
        <dbReference type="PROSITE-ProRule" id="PRU10141"/>
    </source>
</evidence>
<dbReference type="InterPro" id="IPR001245">
    <property type="entry name" value="Ser-Thr/Tyr_kinase_cat_dom"/>
</dbReference>
<dbReference type="InterPro" id="IPR046349">
    <property type="entry name" value="C1-like_sf"/>
</dbReference>
<dbReference type="SUPFAM" id="SSF57889">
    <property type="entry name" value="Cysteine-rich domain"/>
    <property type="match status" value="1"/>
</dbReference>
<evidence type="ECO:0000313" key="13">
    <source>
        <dbReference type="Proteomes" id="UP001565368"/>
    </source>
</evidence>
<keyword evidence="7" id="KW-0862">Zinc</keyword>
<dbReference type="PANTHER" id="PTHR46485:SF5">
    <property type="entry name" value="CENTER DIVIDER, ISOFORM A"/>
    <property type="match status" value="1"/>
</dbReference>
<feature type="binding site" evidence="9">
    <location>
        <position position="38"/>
    </location>
    <ligand>
        <name>ATP</name>
        <dbReference type="ChEBI" id="CHEBI:30616"/>
    </ligand>
</feature>
<dbReference type="PROSITE" id="PS50081">
    <property type="entry name" value="ZF_DAG_PE_2"/>
    <property type="match status" value="1"/>
</dbReference>
<proteinExistence type="inferred from homology"/>
<organism evidence="12 13">
    <name type="scientific">Vanrija albida</name>
    <dbReference type="NCBI Taxonomy" id="181172"/>
    <lineage>
        <taxon>Eukaryota</taxon>
        <taxon>Fungi</taxon>
        <taxon>Dikarya</taxon>
        <taxon>Basidiomycota</taxon>
        <taxon>Agaricomycotina</taxon>
        <taxon>Tremellomycetes</taxon>
        <taxon>Trichosporonales</taxon>
        <taxon>Trichosporonaceae</taxon>
        <taxon>Vanrija</taxon>
    </lineage>
</organism>
<dbReference type="SUPFAM" id="SSF56112">
    <property type="entry name" value="Protein kinase-like (PK-like)"/>
    <property type="match status" value="1"/>
</dbReference>
<dbReference type="PROSITE" id="PS50011">
    <property type="entry name" value="PROTEIN_KINASE_DOM"/>
    <property type="match status" value="1"/>
</dbReference>
<comment type="similarity">
    <text evidence="1">Belongs to the protein kinase superfamily. TKL Ser/Thr protein kinase family.</text>
</comment>
<evidence type="ECO:0000259" key="11">
    <source>
        <dbReference type="PROSITE" id="PS50081"/>
    </source>
</evidence>
<evidence type="ECO:0000256" key="7">
    <source>
        <dbReference type="ARBA" id="ARBA00022833"/>
    </source>
</evidence>
<feature type="domain" description="Phorbol-ester/DAG-type" evidence="11">
    <location>
        <begin position="479"/>
        <end position="548"/>
    </location>
</feature>
<dbReference type="Pfam" id="PF07714">
    <property type="entry name" value="PK_Tyr_Ser-Thr"/>
    <property type="match status" value="1"/>
</dbReference>
<keyword evidence="13" id="KW-1185">Reference proteome</keyword>
<evidence type="ECO:0008006" key="14">
    <source>
        <dbReference type="Google" id="ProtNLM"/>
    </source>
</evidence>
<reference evidence="12 13" key="1">
    <citation type="submission" date="2023-08" db="EMBL/GenBank/DDBJ databases">
        <title>Annotated Genome Sequence of Vanrija albida AlHP1.</title>
        <authorList>
            <person name="Herzog R."/>
        </authorList>
    </citation>
    <scope>NUCLEOTIDE SEQUENCE [LARGE SCALE GENOMIC DNA]</scope>
    <source>
        <strain evidence="12 13">AlHP1</strain>
    </source>
</reference>
<evidence type="ECO:0000256" key="5">
    <source>
        <dbReference type="ARBA" id="ARBA00022741"/>
    </source>
</evidence>
<dbReference type="InterPro" id="IPR008271">
    <property type="entry name" value="Ser/Thr_kinase_AS"/>
</dbReference>
<dbReference type="RefSeq" id="XP_069209613.1">
    <property type="nucleotide sequence ID" value="XM_069352195.1"/>
</dbReference>
<evidence type="ECO:0000256" key="2">
    <source>
        <dbReference type="ARBA" id="ARBA00022527"/>
    </source>
</evidence>
<keyword evidence="6" id="KW-0418">Kinase</keyword>
<keyword evidence="5 9" id="KW-0547">Nucleotide-binding</keyword>
<sequence length="557" mass="61603">MDFDVVPYEDIVWGERIGGGSFGSVYKGQYLGVDIAIKEIHSSTEYDVSKYFEREWRIMRECRHPNIVLFLGLSKEPTEDGRVFIVTEFVPRGNLRDLIRSYEPFPWRLRLSFATDLARAVAYLHARQCLHRDLKGENLLITGNDRIKVGDFGFARITGRNDEEMSQMTYCGTDGYMSPEVNMGDGFDLPTDVFSVGIIYIEILTRTNVTCKLWSPKAPTFVPDAEEVRRRASPGCPAALIDLALECCRFLPTDRPSMPEVLTRLRAIELGLPEVDTTAHVGSVRFVPREGKRASLPVFDQSLATELKAAGAHLDDEDIEHAIVDELVSGATCAERRSRSLAGLAGSSWRTTRWTETSSTSRYCDASEMNGRTPLLRKRVLPADGKSEEKCAPERTPTGQAACCCHCRCHTPGGYPTPPPEDHPLSSRGPAGRDSVDLGTVIVQRDSISSTPSSLDSALLPQLHVHVRDGTATTSGEAIHRFTLHRVPPRLLNVATNFALALLPRHMPWGKERCSVCRKRLGPRAALQCDDCGLIVHAKCSCSAPRNCATFDDGGID</sequence>
<dbReference type="CDD" id="cd13999">
    <property type="entry name" value="STKc_MAP3K-like"/>
    <property type="match status" value="1"/>
</dbReference>
<dbReference type="PROSITE" id="PS00107">
    <property type="entry name" value="PROTEIN_KINASE_ATP"/>
    <property type="match status" value="1"/>
</dbReference>
<keyword evidence="8 9" id="KW-0067">ATP-binding</keyword>
<evidence type="ECO:0000256" key="8">
    <source>
        <dbReference type="ARBA" id="ARBA00022840"/>
    </source>
</evidence>
<dbReference type="Pfam" id="PF00130">
    <property type="entry name" value="C1_1"/>
    <property type="match status" value="1"/>
</dbReference>
<protein>
    <recommendedName>
        <fullName evidence="14">Protein kinase domain-containing protein</fullName>
    </recommendedName>
</protein>
<dbReference type="InterPro" id="IPR050940">
    <property type="entry name" value="Actin_reg-Ser/Thr_kinase"/>
</dbReference>
<dbReference type="CDD" id="cd00029">
    <property type="entry name" value="C1"/>
    <property type="match status" value="1"/>
</dbReference>
<keyword evidence="3" id="KW-0808">Transferase</keyword>
<dbReference type="InterPro" id="IPR017441">
    <property type="entry name" value="Protein_kinase_ATP_BS"/>
</dbReference>